<dbReference type="SUPFAM" id="SSF46785">
    <property type="entry name" value="Winged helix' DNA-binding domain"/>
    <property type="match status" value="1"/>
</dbReference>
<protein>
    <submittedName>
        <fullName evidence="4">WYL domain-containing protein</fullName>
    </submittedName>
</protein>
<dbReference type="EMBL" id="JABRWJ010000005">
    <property type="protein sequence ID" value="NRF68757.1"/>
    <property type="molecule type" value="Genomic_DNA"/>
</dbReference>
<evidence type="ECO:0000259" key="1">
    <source>
        <dbReference type="Pfam" id="PF08279"/>
    </source>
</evidence>
<evidence type="ECO:0000313" key="5">
    <source>
        <dbReference type="Proteomes" id="UP000737171"/>
    </source>
</evidence>
<feature type="domain" description="WCX" evidence="3">
    <location>
        <begin position="244"/>
        <end position="324"/>
    </location>
</feature>
<proteinExistence type="predicted"/>
<dbReference type="Gene3D" id="1.10.10.10">
    <property type="entry name" value="Winged helix-like DNA-binding domain superfamily/Winged helix DNA-binding domain"/>
    <property type="match status" value="1"/>
</dbReference>
<dbReference type="PANTHER" id="PTHR34580:SF1">
    <property type="entry name" value="PROTEIN PAFC"/>
    <property type="match status" value="1"/>
</dbReference>
<name>A0ABX2EJD6_9BURK</name>
<dbReference type="InterPro" id="IPR051534">
    <property type="entry name" value="CBASS_pafABC_assoc_protein"/>
</dbReference>
<dbReference type="InterPro" id="IPR026881">
    <property type="entry name" value="WYL_dom"/>
</dbReference>
<evidence type="ECO:0000259" key="2">
    <source>
        <dbReference type="Pfam" id="PF13280"/>
    </source>
</evidence>
<dbReference type="PANTHER" id="PTHR34580">
    <property type="match status" value="1"/>
</dbReference>
<dbReference type="InterPro" id="IPR028349">
    <property type="entry name" value="PafC-like"/>
</dbReference>
<accession>A0ABX2EJD6</accession>
<dbReference type="Proteomes" id="UP000737171">
    <property type="component" value="Unassembled WGS sequence"/>
</dbReference>
<reference evidence="4 5" key="1">
    <citation type="submission" date="2020-05" db="EMBL/GenBank/DDBJ databases">
        <title>Aquincola sp. isolate from soil.</title>
        <authorList>
            <person name="Han J."/>
            <person name="Kim D.-U."/>
        </authorList>
    </citation>
    <scope>NUCLEOTIDE SEQUENCE [LARGE SCALE GENOMIC DNA]</scope>
    <source>
        <strain evidence="4 5">S2</strain>
    </source>
</reference>
<gene>
    <name evidence="4" type="ORF">HLB44_17330</name>
</gene>
<sequence>MRASRLLTLLMLLQTRGRQSAPALARMMEISVRTVYRDIDQLSAAGVPVWGDRGRSGGFQLREGWRTQLTGLTVPEARAIFMAGLPGPAAELGLGEAMATAQLKLLAALPSDWQADAQQVAARFHLDPIDWFRSAAPPPHLQAVAEAVWHTQRLALRYESWQGVNQRIVEPLGVVLKAGTWYMAARRAPDAQKERPREPHVYRLAAIQSLEVLDQFFERPRGFDLADWWARETARFEAGVYRGEARLRVNEAGLKTVLAFSALVADAALASAEPSAAHEGWIELRMPIESVAHAARQLLRLGSDGEVLAPAELRDALASTYRTLAQRYDRAG</sequence>
<organism evidence="4 5">
    <name type="scientific">Pseudaquabacterium terrae</name>
    <dbReference type="NCBI Taxonomy" id="2732868"/>
    <lineage>
        <taxon>Bacteria</taxon>
        <taxon>Pseudomonadati</taxon>
        <taxon>Pseudomonadota</taxon>
        <taxon>Betaproteobacteria</taxon>
        <taxon>Burkholderiales</taxon>
        <taxon>Sphaerotilaceae</taxon>
        <taxon>Pseudaquabacterium</taxon>
    </lineage>
</organism>
<dbReference type="InterPro" id="IPR036388">
    <property type="entry name" value="WH-like_DNA-bd_sf"/>
</dbReference>
<dbReference type="InterPro" id="IPR057727">
    <property type="entry name" value="WCX_dom"/>
</dbReference>
<comment type="caution">
    <text evidence="4">The sequence shown here is derived from an EMBL/GenBank/DDBJ whole genome shotgun (WGS) entry which is preliminary data.</text>
</comment>
<dbReference type="PIRSF" id="PIRSF016838">
    <property type="entry name" value="PafC"/>
    <property type="match status" value="1"/>
</dbReference>
<dbReference type="RefSeq" id="WP_173124772.1">
    <property type="nucleotide sequence ID" value="NZ_JABRWJ010000005.1"/>
</dbReference>
<feature type="domain" description="WYL" evidence="2">
    <location>
        <begin position="139"/>
        <end position="212"/>
    </location>
</feature>
<evidence type="ECO:0000313" key="4">
    <source>
        <dbReference type="EMBL" id="NRF68757.1"/>
    </source>
</evidence>
<dbReference type="PROSITE" id="PS52050">
    <property type="entry name" value="WYL"/>
    <property type="match status" value="1"/>
</dbReference>
<dbReference type="Pfam" id="PF13280">
    <property type="entry name" value="WYL"/>
    <property type="match status" value="1"/>
</dbReference>
<keyword evidence="5" id="KW-1185">Reference proteome</keyword>
<dbReference type="Pfam" id="PF25583">
    <property type="entry name" value="WCX"/>
    <property type="match status" value="1"/>
</dbReference>
<dbReference type="InterPro" id="IPR013196">
    <property type="entry name" value="HTH_11"/>
</dbReference>
<evidence type="ECO:0000259" key="3">
    <source>
        <dbReference type="Pfam" id="PF25583"/>
    </source>
</evidence>
<dbReference type="InterPro" id="IPR036390">
    <property type="entry name" value="WH_DNA-bd_sf"/>
</dbReference>
<feature type="domain" description="Helix-turn-helix type 11" evidence="1">
    <location>
        <begin position="5"/>
        <end position="58"/>
    </location>
</feature>
<dbReference type="Pfam" id="PF08279">
    <property type="entry name" value="HTH_11"/>
    <property type="match status" value="1"/>
</dbReference>